<dbReference type="SUPFAM" id="SSF52821">
    <property type="entry name" value="Rhodanese/Cell cycle control phosphatase"/>
    <property type="match status" value="1"/>
</dbReference>
<accession>A0A1M7U154</accession>
<gene>
    <name evidence="2" type="ORF">SAMN05216200_1135</name>
</gene>
<organism evidence="2 3">
    <name type="scientific">Oceanicella actignis</name>
    <dbReference type="NCBI Taxonomy" id="1189325"/>
    <lineage>
        <taxon>Bacteria</taxon>
        <taxon>Pseudomonadati</taxon>
        <taxon>Pseudomonadota</taxon>
        <taxon>Alphaproteobacteria</taxon>
        <taxon>Rhodobacterales</taxon>
        <taxon>Paracoccaceae</taxon>
        <taxon>Oceanicella</taxon>
    </lineage>
</organism>
<dbReference type="InterPro" id="IPR036873">
    <property type="entry name" value="Rhodanese-like_dom_sf"/>
</dbReference>
<dbReference type="EMBL" id="FRDL01000013">
    <property type="protein sequence ID" value="SHN76633.1"/>
    <property type="molecule type" value="Genomic_DNA"/>
</dbReference>
<dbReference type="CDD" id="cd00158">
    <property type="entry name" value="RHOD"/>
    <property type="match status" value="1"/>
</dbReference>
<evidence type="ECO:0000259" key="1">
    <source>
        <dbReference type="PROSITE" id="PS50206"/>
    </source>
</evidence>
<dbReference type="Pfam" id="PF00581">
    <property type="entry name" value="Rhodanese"/>
    <property type="match status" value="1"/>
</dbReference>
<dbReference type="PROSITE" id="PS50206">
    <property type="entry name" value="RHODANESE_3"/>
    <property type="match status" value="1"/>
</dbReference>
<dbReference type="InterPro" id="IPR022376">
    <property type="entry name" value="PQQ_CXXCW"/>
</dbReference>
<evidence type="ECO:0000313" key="3">
    <source>
        <dbReference type="Proteomes" id="UP000184066"/>
    </source>
</evidence>
<sequence length="258" mass="27486">MRRHSFSAGLRRPSLRAAARPWLGVVLGLGALAGPEPGRALADGGGAQLGGAPRGGKAAVAAPAPVPAPAVAPDAAPDGVLDSAPDSARIMAAHPDLFDPRSGYRIARQHAPTPTDIPPPARVVDADEARALIAAGAVAIDVFGASRARYDALDGMWLVSKPHLSLPGATWLPETGRGAPEPEIERYLRENLERLTGGDRDRPVVVFCVADCWMSWNAAQRIARMGWRRVRWFRLGVDGWRERGWPLEPVSPPPVNVD</sequence>
<name>A0A1M7U154_9RHOB</name>
<dbReference type="Proteomes" id="UP000184066">
    <property type="component" value="Unassembled WGS sequence"/>
</dbReference>
<reference evidence="2 3" key="1">
    <citation type="submission" date="2016-12" db="EMBL/GenBank/DDBJ databases">
        <authorList>
            <person name="Song W.-J."/>
            <person name="Kurnit D.M."/>
        </authorList>
    </citation>
    <scope>NUCLEOTIDE SEQUENCE [LARGE SCALE GENOMIC DNA]</scope>
    <source>
        <strain evidence="2 3">CGMCC 1.10808</strain>
    </source>
</reference>
<dbReference type="STRING" id="1189325.SAMN04488119_11223"/>
<feature type="domain" description="Rhodanese" evidence="1">
    <location>
        <begin position="185"/>
        <end position="249"/>
    </location>
</feature>
<dbReference type="InterPro" id="IPR001763">
    <property type="entry name" value="Rhodanese-like_dom"/>
</dbReference>
<dbReference type="Gene3D" id="3.40.250.10">
    <property type="entry name" value="Rhodanese-like domain"/>
    <property type="match status" value="1"/>
</dbReference>
<evidence type="ECO:0000313" key="2">
    <source>
        <dbReference type="EMBL" id="SHN76633.1"/>
    </source>
</evidence>
<dbReference type="AlphaFoldDB" id="A0A1M7U154"/>
<dbReference type="NCBIfam" id="TIGR03865">
    <property type="entry name" value="PQQ_CXXCW"/>
    <property type="match status" value="1"/>
</dbReference>
<keyword evidence="3" id="KW-1185">Reference proteome</keyword>
<protein>
    <submittedName>
        <fullName evidence="2">PQQ-dependent catabolism-associated CXXCW motif protein</fullName>
    </submittedName>
</protein>
<proteinExistence type="predicted"/>